<gene>
    <name evidence="1" type="ORF">Thimo_2168</name>
</gene>
<reference evidence="1 2" key="1">
    <citation type="submission" date="2011-09" db="EMBL/GenBank/DDBJ databases">
        <title>Complete sequence of chromosome of Thioflavicoccus mobilis 8321.</title>
        <authorList>
            <consortium name="US DOE Joint Genome Institute"/>
            <person name="Lucas S."/>
            <person name="Han J."/>
            <person name="Lapidus A."/>
            <person name="Cheng J.-F."/>
            <person name="Goodwin L."/>
            <person name="Pitluck S."/>
            <person name="Peters L."/>
            <person name="Ovchinnikova G."/>
            <person name="Lu M."/>
            <person name="Detter J.C."/>
            <person name="Han C."/>
            <person name="Tapia R."/>
            <person name="Land M."/>
            <person name="Hauser L."/>
            <person name="Kyrpides N."/>
            <person name="Ivanova N."/>
            <person name="Pagani I."/>
            <person name="Vogl K."/>
            <person name="Liu Z."/>
            <person name="Imhoff J."/>
            <person name="Thiel V."/>
            <person name="Frigaard N.-U."/>
            <person name="Bryant D."/>
            <person name="Woyke T."/>
        </authorList>
    </citation>
    <scope>NUCLEOTIDE SEQUENCE [LARGE SCALE GENOMIC DNA]</scope>
    <source>
        <strain evidence="1 2">8321</strain>
    </source>
</reference>
<dbReference type="STRING" id="765912.Thimo_2168"/>
<accession>L0GY82</accession>
<protein>
    <submittedName>
        <fullName evidence="1">Putative redox protein, regulator of disulfide bond formation</fullName>
    </submittedName>
</protein>
<name>L0GY82_9GAMM</name>
<dbReference type="Gene3D" id="3.30.300.20">
    <property type="match status" value="1"/>
</dbReference>
<dbReference type="InterPro" id="IPR036102">
    <property type="entry name" value="OsmC/Ohrsf"/>
</dbReference>
<dbReference type="AlphaFoldDB" id="L0GY82"/>
<dbReference type="PATRIC" id="fig|765912.4.peg.2126"/>
<dbReference type="eggNOG" id="COG1765">
    <property type="taxonomic scope" value="Bacteria"/>
</dbReference>
<evidence type="ECO:0000313" key="1">
    <source>
        <dbReference type="EMBL" id="AGA90916.1"/>
    </source>
</evidence>
<dbReference type="RefSeq" id="WP_015281055.1">
    <property type="nucleotide sequence ID" value="NC_019940.1"/>
</dbReference>
<sequence>MSERLEVRFPGGKRIDVEVGGFVIRTDQGVKAGGEASAPEPFALFLASLAACSGIYALNFCESRKLGTEGLGLSMDWSRAPGAAKASATFRLRLPNGFPERYRESIVRAMDLCAVKKNIIDPPEFEILIED</sequence>
<dbReference type="PANTHER" id="PTHR39624:SF2">
    <property type="entry name" value="OSMC-LIKE PROTEIN"/>
    <property type="match status" value="1"/>
</dbReference>
<dbReference type="Pfam" id="PF02566">
    <property type="entry name" value="OsmC"/>
    <property type="match status" value="1"/>
</dbReference>
<dbReference type="PANTHER" id="PTHR39624">
    <property type="entry name" value="PROTEIN INVOLVED IN RIMO-MEDIATED BETA-METHYLTHIOLATION OF RIBOSOMAL PROTEIN S12 YCAO"/>
    <property type="match status" value="1"/>
</dbReference>
<dbReference type="HOGENOM" id="CLU_100275_3_0_6"/>
<evidence type="ECO:0000313" key="2">
    <source>
        <dbReference type="Proteomes" id="UP000010816"/>
    </source>
</evidence>
<proteinExistence type="predicted"/>
<dbReference type="OrthoDB" id="9761274at2"/>
<dbReference type="SUPFAM" id="SSF82784">
    <property type="entry name" value="OsmC-like"/>
    <property type="match status" value="1"/>
</dbReference>
<organism evidence="1 2">
    <name type="scientific">Thioflavicoccus mobilis 8321</name>
    <dbReference type="NCBI Taxonomy" id="765912"/>
    <lineage>
        <taxon>Bacteria</taxon>
        <taxon>Pseudomonadati</taxon>
        <taxon>Pseudomonadota</taxon>
        <taxon>Gammaproteobacteria</taxon>
        <taxon>Chromatiales</taxon>
        <taxon>Chromatiaceae</taxon>
        <taxon>Thioflavicoccus</taxon>
    </lineage>
</organism>
<dbReference type="InterPro" id="IPR003718">
    <property type="entry name" value="OsmC/Ohr_fam"/>
</dbReference>
<dbReference type="InterPro" id="IPR015946">
    <property type="entry name" value="KH_dom-like_a/b"/>
</dbReference>
<dbReference type="KEGG" id="tmb:Thimo_2168"/>
<dbReference type="EMBL" id="CP003051">
    <property type="protein sequence ID" value="AGA90916.1"/>
    <property type="molecule type" value="Genomic_DNA"/>
</dbReference>
<dbReference type="Proteomes" id="UP000010816">
    <property type="component" value="Chromosome"/>
</dbReference>
<keyword evidence="2" id="KW-1185">Reference proteome</keyword>